<evidence type="ECO:0000313" key="7">
    <source>
        <dbReference type="EMBL" id="SFD09111.1"/>
    </source>
</evidence>
<gene>
    <name evidence="7" type="ORF">SAMN04488094_11513</name>
</gene>
<evidence type="ECO:0000256" key="4">
    <source>
        <dbReference type="ARBA" id="ARBA00023136"/>
    </source>
</evidence>
<dbReference type="InterPro" id="IPR007452">
    <property type="entry name" value="TamB_C"/>
</dbReference>
<evidence type="ECO:0000259" key="6">
    <source>
        <dbReference type="Pfam" id="PF04357"/>
    </source>
</evidence>
<keyword evidence="4" id="KW-0472">Membrane</keyword>
<dbReference type="GO" id="GO:0005886">
    <property type="term" value="C:plasma membrane"/>
    <property type="evidence" value="ECO:0007669"/>
    <property type="project" value="InterPro"/>
</dbReference>
<dbReference type="STRING" id="441112.SAMN04488094_11513"/>
<dbReference type="GO" id="GO:0097347">
    <property type="term" value="C:TAM protein secretion complex"/>
    <property type="evidence" value="ECO:0007669"/>
    <property type="project" value="TreeGrafter"/>
</dbReference>
<evidence type="ECO:0000313" key="8">
    <source>
        <dbReference type="Proteomes" id="UP000198728"/>
    </source>
</evidence>
<accession>A0A1I1PH24</accession>
<evidence type="ECO:0000256" key="2">
    <source>
        <dbReference type="ARBA" id="ARBA00022692"/>
    </source>
</evidence>
<dbReference type="PANTHER" id="PTHR36985">
    <property type="entry name" value="TRANSLOCATION AND ASSEMBLY MODULE SUBUNIT TAMB"/>
    <property type="match status" value="1"/>
</dbReference>
<keyword evidence="2" id="KW-0812">Transmembrane</keyword>
<dbReference type="PANTHER" id="PTHR36985:SF1">
    <property type="entry name" value="TRANSLOCATION AND ASSEMBLY MODULE SUBUNIT TAMB"/>
    <property type="match status" value="1"/>
</dbReference>
<keyword evidence="8" id="KW-1185">Reference proteome</keyword>
<dbReference type="GO" id="GO:0009306">
    <property type="term" value="P:protein secretion"/>
    <property type="evidence" value="ECO:0007669"/>
    <property type="project" value="InterPro"/>
</dbReference>
<reference evidence="7 8" key="1">
    <citation type="submission" date="2016-10" db="EMBL/GenBank/DDBJ databases">
        <authorList>
            <person name="de Groot N.N."/>
        </authorList>
    </citation>
    <scope>NUCLEOTIDE SEQUENCE [LARGE SCALE GENOMIC DNA]</scope>
    <source>
        <strain evidence="7 8">DSM 19548</strain>
    </source>
</reference>
<feature type="chain" id="PRO_5011646766" evidence="5">
    <location>
        <begin position="23"/>
        <end position="1511"/>
    </location>
</feature>
<proteinExistence type="predicted"/>
<protein>
    <submittedName>
        <fullName evidence="7">Autotransporter secretion inner membrane protein TamB</fullName>
    </submittedName>
</protein>
<feature type="signal peptide" evidence="5">
    <location>
        <begin position="1"/>
        <end position="22"/>
    </location>
</feature>
<organism evidence="7 8">
    <name type="scientific">Tropicimonas isoalkanivorans</name>
    <dbReference type="NCBI Taxonomy" id="441112"/>
    <lineage>
        <taxon>Bacteria</taxon>
        <taxon>Pseudomonadati</taxon>
        <taxon>Pseudomonadota</taxon>
        <taxon>Alphaproteobacteria</taxon>
        <taxon>Rhodobacterales</taxon>
        <taxon>Roseobacteraceae</taxon>
        <taxon>Tropicimonas</taxon>
    </lineage>
</organism>
<keyword evidence="5" id="KW-0732">Signal</keyword>
<sequence length="1511" mass="153805">MTRLSLATTSALALSLALPAQAQEDGGGMIQRFLQDKLSTAGREVSISGFQGLLSGEATLNELTIADEEGVWLILRDARLDWSRTALLRGNLRVEELSAGELIVVRKPVPGPDTAVPDAPDAEASGFSLPELPVAIKIDKVAIERAELGEPVLGQEAVLSLDGSVQLADGEGTVDIQTERLDRQGDRISLAGSFENESRELTLNLELHEQAGGLAANLLNLPGAPSVDLTVNGAGQLSDFDADIALRTDDQDRVAGTVRATAADAGGTNFSADIGGDVTPLLPAEYHEFFGTDIRLLARGNRAEDGAIDLSELTVSAQSLDLQGNAQIGADGLPRAFDLTGEMGAADGGPLRLPVAGAGTFVTSMTLDAAFDAAQSDRWTLDAVVDGLETETGRLEQVSLNGVGTIKTNPQAVTADVLFDASGIALADPGLDQAVGDALSGGASLSWDADGPLNITRLYVDGEDYGASVLGDARIAGRSLQLSGEGRVHADDLSRFSTISGQQLTGQASADVTGQGDVLGGQFAVSLDLAGDGLSIGQETVDRLLTEPVTLSTSVRRDTTGTTLDSFNLSSRAITATASGKVGSGESDIGFEAALSDIGLVMPGQEGAVEVKGSAKESAPDDWQVDVTLDGPWDLTGDVSGRVKPGESDLTLDVSLPDIAPLAPGYTGAVNIQGQAAETGTEGNWNLDLDVAAPYDLTAQIEGLYAPGATDVDLNLSLPDISPLAPGLEGAVDLAGNAAETDAGGWQFNLNGTGPYQAALDLAGTITPDQPDKITFSAGLPDISPLVPTLSGPVRAEGTATDAGSGLWQVDFDAAGPLDAQATVNGVVGNGQSDLELDVSIPDLSPLVPQVSGPISAKGTAQEAGDGRWNVDFDVDGPQGATAALTGAVGGTGTDVDVTVDVPNVSAFAPGITGPLRAQASAAQTDAGGWNFDVDASGPYSSTVTAGGTYGGGATDLTFQAAMPNVSSLAPGLSGPLSLNGTAREAEAGAWTVAVDANAPYNATANVTGTVGGAGTALDLSVRIPSVSPFAPGVTGSMNATGTVRQQGDGYGIELSTNGPEGVSSNVSGTVAGDFATMNLSATGSAPLAAANRFISPAAVAGTAQFDLAVNGEPSLQSLSGTVSTSGARLVIPGVLGSLEGIGVRLDLRGETMQIDATANAPEGGSVGVNGTVQLTGAFNGDLRATLNELVLFDPLLFRTSLNGGLNITGPLTGGATIAGRVNVGRTEIRVPDGGLGFGGAIPDVTHVNEPSYVFVTRQRAGLIEANSDGNGSSGGGGGPVYNLDVRVSVPDRLFIRGRGLDVEMGGNMLITGTTAAPNPVGQVEVIRGRLEILGQRLDVGRGTISLAGGLTPYIDINAFSQREDFQFTARIFGPVNDPDFNLNSTPSLPEDEVLAQFLFGKGIAELSPLQAVQLANALATLTGRGGVGVLGNLRSGLGLDDLDLTTNAAGATEVRAGRYLSENVYTEFVADSDGETGIDINIDVSRNFTVRGSAASDGDSSIGVYWERDY</sequence>
<dbReference type="Pfam" id="PF04357">
    <property type="entry name" value="TamB"/>
    <property type="match status" value="1"/>
</dbReference>
<dbReference type="RefSeq" id="WP_093362366.1">
    <property type="nucleotide sequence ID" value="NZ_FOLG01000015.1"/>
</dbReference>
<comment type="subcellular location">
    <subcellularLocation>
        <location evidence="1">Membrane</location>
        <topology evidence="1">Single-pass membrane protein</topology>
    </subcellularLocation>
</comment>
<dbReference type="OrthoDB" id="7784409at2"/>
<dbReference type="Proteomes" id="UP000198728">
    <property type="component" value="Unassembled WGS sequence"/>
</dbReference>
<evidence type="ECO:0000256" key="1">
    <source>
        <dbReference type="ARBA" id="ARBA00004167"/>
    </source>
</evidence>
<feature type="domain" description="Translocation and assembly module TamB C-terminal" evidence="6">
    <location>
        <begin position="1158"/>
        <end position="1511"/>
    </location>
</feature>
<name>A0A1I1PH24_9RHOB</name>
<keyword evidence="3" id="KW-1133">Transmembrane helix</keyword>
<evidence type="ECO:0000256" key="5">
    <source>
        <dbReference type="SAM" id="SignalP"/>
    </source>
</evidence>
<dbReference type="EMBL" id="FOLG01000015">
    <property type="protein sequence ID" value="SFD09111.1"/>
    <property type="molecule type" value="Genomic_DNA"/>
</dbReference>
<evidence type="ECO:0000256" key="3">
    <source>
        <dbReference type="ARBA" id="ARBA00022989"/>
    </source>
</evidence>